<dbReference type="Proteomes" id="UP001642484">
    <property type="component" value="Unassembled WGS sequence"/>
</dbReference>
<gene>
    <name evidence="2" type="ORF">CCMP2556_LOCUS28264</name>
</gene>
<keyword evidence="3" id="KW-1185">Reference proteome</keyword>
<evidence type="ECO:0000256" key="1">
    <source>
        <dbReference type="SAM" id="MobiDB-lite"/>
    </source>
</evidence>
<proteinExistence type="predicted"/>
<organism evidence="2 3">
    <name type="scientific">Durusdinium trenchii</name>
    <dbReference type="NCBI Taxonomy" id="1381693"/>
    <lineage>
        <taxon>Eukaryota</taxon>
        <taxon>Sar</taxon>
        <taxon>Alveolata</taxon>
        <taxon>Dinophyceae</taxon>
        <taxon>Suessiales</taxon>
        <taxon>Symbiodiniaceae</taxon>
        <taxon>Durusdinium</taxon>
    </lineage>
</organism>
<protein>
    <submittedName>
        <fullName evidence="2">Uncharacterized protein</fullName>
    </submittedName>
</protein>
<dbReference type="EMBL" id="CAXAMN010021113">
    <property type="protein sequence ID" value="CAK9057210.1"/>
    <property type="molecule type" value="Genomic_DNA"/>
</dbReference>
<sequence>MALEKIANLEKQLANTAPATPAAPAAPTSKATCGNTSAANLASAQSKQRSPDSRETGEEAEEDEEEGNGEKEGGDDMIVTPAGNSVISHDALRMRLRRLCEVKAKSKKCHVDSQTHEQWKAGGEGREWLEIALTETLEKLGAAGKNAHKKAKFCSRVIIVRERMEAKESEIHGSWMTEEKLKASKEFSPEAIKSIVAYCEKFPTALIRPWKYNPDIKEYFVETVTKQTIKQSEMRKRTEITDLGEPFQQIRLDIDPLSS</sequence>
<feature type="region of interest" description="Disordered" evidence="1">
    <location>
        <begin position="16"/>
        <end position="86"/>
    </location>
</feature>
<feature type="compositionally biased region" description="Polar residues" evidence="1">
    <location>
        <begin position="33"/>
        <end position="48"/>
    </location>
</feature>
<feature type="compositionally biased region" description="Low complexity" evidence="1">
    <location>
        <begin position="16"/>
        <end position="32"/>
    </location>
</feature>
<accession>A0ABP0N0B8</accession>
<evidence type="ECO:0000313" key="3">
    <source>
        <dbReference type="Proteomes" id="UP001642484"/>
    </source>
</evidence>
<name>A0ABP0N0B8_9DINO</name>
<evidence type="ECO:0000313" key="2">
    <source>
        <dbReference type="EMBL" id="CAK9057210.1"/>
    </source>
</evidence>
<comment type="caution">
    <text evidence="2">The sequence shown here is derived from an EMBL/GenBank/DDBJ whole genome shotgun (WGS) entry which is preliminary data.</text>
</comment>
<feature type="compositionally biased region" description="Acidic residues" evidence="1">
    <location>
        <begin position="58"/>
        <end position="67"/>
    </location>
</feature>
<reference evidence="2 3" key="1">
    <citation type="submission" date="2024-02" db="EMBL/GenBank/DDBJ databases">
        <authorList>
            <person name="Chen Y."/>
            <person name="Shah S."/>
            <person name="Dougan E. K."/>
            <person name="Thang M."/>
            <person name="Chan C."/>
        </authorList>
    </citation>
    <scope>NUCLEOTIDE SEQUENCE [LARGE SCALE GENOMIC DNA]</scope>
</reference>